<feature type="chain" id="PRO_5042227125" description="Palmitoyl-protein thioesterase 1" evidence="9">
    <location>
        <begin position="19"/>
        <end position="305"/>
    </location>
</feature>
<dbReference type="Gene3D" id="3.40.50.1820">
    <property type="entry name" value="alpha/beta hydrolase"/>
    <property type="match status" value="1"/>
</dbReference>
<dbReference type="AlphaFoldDB" id="A0AAD5EGJ6"/>
<evidence type="ECO:0000256" key="9">
    <source>
        <dbReference type="SAM" id="SignalP"/>
    </source>
</evidence>
<protein>
    <recommendedName>
        <fullName evidence="3">Palmitoyl-protein thioesterase 1</fullName>
        <ecNumber evidence="2">3.1.2.22</ecNumber>
    </recommendedName>
    <alternativeName>
        <fullName evidence="8">Palmitoyl-protein hydrolase 1</fullName>
    </alternativeName>
</protein>
<comment type="similarity">
    <text evidence="1">Belongs to the palmitoyl-protein thioesterase family.</text>
</comment>
<reference evidence="10" key="2">
    <citation type="journal article" date="2022" name="Proc. Natl. Acad. Sci. U.S.A.">
        <title>Diploid-dominant life cycles characterize the early evolution of Fungi.</title>
        <authorList>
            <person name="Amses K.R."/>
            <person name="Simmons D.R."/>
            <person name="Longcore J.E."/>
            <person name="Mondo S.J."/>
            <person name="Seto K."/>
            <person name="Jeronimo G.H."/>
            <person name="Bonds A.E."/>
            <person name="Quandt C.A."/>
            <person name="Davis W.J."/>
            <person name="Chang Y."/>
            <person name="Federici B.A."/>
            <person name="Kuo A."/>
            <person name="LaButti K."/>
            <person name="Pangilinan J."/>
            <person name="Andreopoulos W."/>
            <person name="Tritt A."/>
            <person name="Riley R."/>
            <person name="Hundley H."/>
            <person name="Johnson J."/>
            <person name="Lipzen A."/>
            <person name="Barry K."/>
            <person name="Lang B.F."/>
            <person name="Cuomo C.A."/>
            <person name="Buchler N.E."/>
            <person name="Grigoriev I.V."/>
            <person name="Spatafora J.W."/>
            <person name="Stajich J.E."/>
            <person name="James T.Y."/>
        </authorList>
    </citation>
    <scope>NUCLEOTIDE SEQUENCE</scope>
    <source>
        <strain evidence="10">AG</strain>
    </source>
</reference>
<evidence type="ECO:0000256" key="5">
    <source>
        <dbReference type="ARBA" id="ARBA00022801"/>
    </source>
</evidence>
<dbReference type="PANTHER" id="PTHR11247:SF8">
    <property type="entry name" value="PALMITOYL-PROTEIN THIOESTERASE 1"/>
    <property type="match status" value="1"/>
</dbReference>
<reference evidence="10" key="1">
    <citation type="submission" date="2021-06" db="EMBL/GenBank/DDBJ databases">
        <authorList>
            <consortium name="DOE Joint Genome Institute"/>
            <person name="Mondo S.J."/>
            <person name="Amses K.R."/>
            <person name="Simmons D.R."/>
            <person name="Longcore J.E."/>
            <person name="Seto K."/>
            <person name="Alves G.H."/>
            <person name="Bonds A.E."/>
            <person name="Quandt C.A."/>
            <person name="Davis W.J."/>
            <person name="Chang Y."/>
            <person name="Letcher P.M."/>
            <person name="Powell M.J."/>
            <person name="Kuo A."/>
            <person name="Labutti K."/>
            <person name="Pangilinan J."/>
            <person name="Andreopoulos W."/>
            <person name="Tritt A."/>
            <person name="Riley R."/>
            <person name="Hundley H."/>
            <person name="Johnson J."/>
            <person name="Lipzen A."/>
            <person name="Barry K."/>
            <person name="Berbee M.L."/>
            <person name="Buchler N.E."/>
            <person name="Grigoriev I.V."/>
            <person name="Spatafora J.W."/>
            <person name="Stajich J.E."/>
            <person name="James T.Y."/>
        </authorList>
    </citation>
    <scope>NUCLEOTIDE SEQUENCE</scope>
    <source>
        <strain evidence="10">AG</strain>
    </source>
</reference>
<name>A0AAD5EGJ6_UMBRA</name>
<evidence type="ECO:0000256" key="3">
    <source>
        <dbReference type="ARBA" id="ARBA00014212"/>
    </source>
</evidence>
<dbReference type="Pfam" id="PF02089">
    <property type="entry name" value="Palm_thioest"/>
    <property type="match status" value="1"/>
</dbReference>
<sequence length="305" mass="34513">MKKSVISLVCWMAALGLAHKPVVLWHGMGDSCCDPESMGRVAGLIQEALPGTFVHSVQIGDDPDSDANAGFFGNINEQLEKVCNDLAEIPELQDGFNAIGFSQGGQFLRGYVQRCNQPAIHNLITFGSQHAGVSDIPGCADQPDFRCNLMRSIARRGVYTDYVRKHIIQAQYYKDPKNYDVYLNKNIFLPDINNEFLLHKNKTYKQNLLSLNKLVLIKFAEDETVRPAESAWFWFYNEEGDLIPLEDQPLYTKDWLGLKTLNEDNRIDFEVCPGAHMRISDEYLIMIVSKYLSSDLPLLMQQTPA</sequence>
<comment type="caution">
    <text evidence="10">The sequence shown here is derived from an EMBL/GenBank/DDBJ whole genome shotgun (WGS) entry which is preliminary data.</text>
</comment>
<evidence type="ECO:0000256" key="4">
    <source>
        <dbReference type="ARBA" id="ARBA00022729"/>
    </source>
</evidence>
<evidence type="ECO:0000256" key="1">
    <source>
        <dbReference type="ARBA" id="ARBA00010758"/>
    </source>
</evidence>
<dbReference type="GO" id="GO:0008474">
    <property type="term" value="F:palmitoyl-(protein) hydrolase activity"/>
    <property type="evidence" value="ECO:0007669"/>
    <property type="project" value="UniProtKB-EC"/>
</dbReference>
<dbReference type="SUPFAM" id="SSF53474">
    <property type="entry name" value="alpha/beta-Hydrolases"/>
    <property type="match status" value="1"/>
</dbReference>
<evidence type="ECO:0000256" key="6">
    <source>
        <dbReference type="ARBA" id="ARBA00023157"/>
    </source>
</evidence>
<dbReference type="PANTHER" id="PTHR11247">
    <property type="entry name" value="PALMITOYL-PROTEIN THIOESTERASE/DOLICHYLDIPHOSPHATASE 1"/>
    <property type="match status" value="1"/>
</dbReference>
<dbReference type="RefSeq" id="XP_051447961.1">
    <property type="nucleotide sequence ID" value="XM_051586416.1"/>
</dbReference>
<evidence type="ECO:0000256" key="2">
    <source>
        <dbReference type="ARBA" id="ARBA00012423"/>
    </source>
</evidence>
<dbReference type="GeneID" id="75911764"/>
<dbReference type="InterPro" id="IPR029058">
    <property type="entry name" value="AB_hydrolase_fold"/>
</dbReference>
<dbReference type="PRINTS" id="PR00414">
    <property type="entry name" value="PPTHIESTRASE"/>
</dbReference>
<dbReference type="InterPro" id="IPR002472">
    <property type="entry name" value="Palm_thioest"/>
</dbReference>
<accession>A0AAD5EGJ6</accession>
<evidence type="ECO:0000256" key="8">
    <source>
        <dbReference type="ARBA" id="ARBA00031934"/>
    </source>
</evidence>
<evidence type="ECO:0000313" key="11">
    <source>
        <dbReference type="Proteomes" id="UP001206595"/>
    </source>
</evidence>
<dbReference type="EC" id="3.1.2.22" evidence="2"/>
<keyword evidence="4 9" id="KW-0732">Signal</keyword>
<dbReference type="EMBL" id="MU620898">
    <property type="protein sequence ID" value="KAI8582957.1"/>
    <property type="molecule type" value="Genomic_DNA"/>
</dbReference>
<gene>
    <name evidence="10" type="ORF">K450DRAFT_225635</name>
</gene>
<evidence type="ECO:0000313" key="10">
    <source>
        <dbReference type="EMBL" id="KAI8582957.1"/>
    </source>
</evidence>
<keyword evidence="5" id="KW-0378">Hydrolase</keyword>
<keyword evidence="11" id="KW-1185">Reference proteome</keyword>
<organism evidence="10 11">
    <name type="scientific">Umbelopsis ramanniana AG</name>
    <dbReference type="NCBI Taxonomy" id="1314678"/>
    <lineage>
        <taxon>Eukaryota</taxon>
        <taxon>Fungi</taxon>
        <taxon>Fungi incertae sedis</taxon>
        <taxon>Mucoromycota</taxon>
        <taxon>Mucoromycotina</taxon>
        <taxon>Umbelopsidomycetes</taxon>
        <taxon>Umbelopsidales</taxon>
        <taxon>Umbelopsidaceae</taxon>
        <taxon>Umbelopsis</taxon>
    </lineage>
</organism>
<keyword evidence="7" id="KW-0325">Glycoprotein</keyword>
<dbReference type="FunFam" id="3.40.50.1820:FF:000107">
    <property type="entry name" value="Palmitoyl-protein thioesterase 1"/>
    <property type="match status" value="1"/>
</dbReference>
<dbReference type="Proteomes" id="UP001206595">
    <property type="component" value="Unassembled WGS sequence"/>
</dbReference>
<feature type="signal peptide" evidence="9">
    <location>
        <begin position="1"/>
        <end position="18"/>
    </location>
</feature>
<evidence type="ECO:0000256" key="7">
    <source>
        <dbReference type="ARBA" id="ARBA00023180"/>
    </source>
</evidence>
<proteinExistence type="inferred from homology"/>
<keyword evidence="6" id="KW-1015">Disulfide bond</keyword>